<feature type="transmembrane region" description="Helical" evidence="8">
    <location>
        <begin position="394"/>
        <end position="413"/>
    </location>
</feature>
<organism evidence="10 11">
    <name type="scientific">Malassezia psittaci</name>
    <dbReference type="NCBI Taxonomy" id="1821823"/>
    <lineage>
        <taxon>Eukaryota</taxon>
        <taxon>Fungi</taxon>
        <taxon>Dikarya</taxon>
        <taxon>Basidiomycota</taxon>
        <taxon>Ustilaginomycotina</taxon>
        <taxon>Malasseziomycetes</taxon>
        <taxon>Malasseziales</taxon>
        <taxon>Malasseziaceae</taxon>
        <taxon>Malassezia</taxon>
    </lineage>
</organism>
<feature type="transmembrane region" description="Helical" evidence="8">
    <location>
        <begin position="254"/>
        <end position="274"/>
    </location>
</feature>
<feature type="transmembrane region" description="Helical" evidence="8">
    <location>
        <begin position="465"/>
        <end position="489"/>
    </location>
</feature>
<feature type="compositionally biased region" description="Basic and acidic residues" evidence="7">
    <location>
        <begin position="1"/>
        <end position="15"/>
    </location>
</feature>
<feature type="transmembrane region" description="Helical" evidence="8">
    <location>
        <begin position="148"/>
        <end position="172"/>
    </location>
</feature>
<keyword evidence="6 8" id="KW-0472">Membrane</keyword>
<dbReference type="PIRSF" id="PIRSF006060">
    <property type="entry name" value="AA_transporter"/>
    <property type="match status" value="1"/>
</dbReference>
<evidence type="ECO:0000313" key="10">
    <source>
        <dbReference type="EMBL" id="WFD44714.1"/>
    </source>
</evidence>
<keyword evidence="3 8" id="KW-0812">Transmembrane</keyword>
<keyword evidence="11" id="KW-1185">Reference proteome</keyword>
<feature type="transmembrane region" description="Helical" evidence="8">
    <location>
        <begin position="215"/>
        <end position="234"/>
    </location>
</feature>
<dbReference type="Pfam" id="PF00324">
    <property type="entry name" value="AA_permease"/>
    <property type="match status" value="1"/>
</dbReference>
<evidence type="ECO:0000256" key="5">
    <source>
        <dbReference type="ARBA" id="ARBA00022989"/>
    </source>
</evidence>
<dbReference type="PANTHER" id="PTHR43341:SF1">
    <property type="entry name" value="GENERAL AMINO-ACID PERMEASE GAP1"/>
    <property type="match status" value="1"/>
</dbReference>
<evidence type="ECO:0000256" key="1">
    <source>
        <dbReference type="ARBA" id="ARBA00004141"/>
    </source>
</evidence>
<evidence type="ECO:0000256" key="7">
    <source>
        <dbReference type="SAM" id="MobiDB-lite"/>
    </source>
</evidence>
<keyword evidence="4" id="KW-0029">Amino-acid transport</keyword>
<evidence type="ECO:0000313" key="11">
    <source>
        <dbReference type="Proteomes" id="UP001214628"/>
    </source>
</evidence>
<dbReference type="InterPro" id="IPR004841">
    <property type="entry name" value="AA-permease/SLC12A_dom"/>
</dbReference>
<evidence type="ECO:0000256" key="8">
    <source>
        <dbReference type="SAM" id="Phobius"/>
    </source>
</evidence>
<feature type="transmembrane region" description="Helical" evidence="8">
    <location>
        <begin position="73"/>
        <end position="92"/>
    </location>
</feature>
<dbReference type="EMBL" id="CP118379">
    <property type="protein sequence ID" value="WFD44714.1"/>
    <property type="molecule type" value="Genomic_DNA"/>
</dbReference>
<reference evidence="10" key="1">
    <citation type="submission" date="2023-02" db="EMBL/GenBank/DDBJ databases">
        <title>Mating type loci evolution in Malassezia.</title>
        <authorList>
            <person name="Coelho M.A."/>
        </authorList>
    </citation>
    <scope>NUCLEOTIDE SEQUENCE</scope>
    <source>
        <strain evidence="10">CBS 14136</strain>
    </source>
</reference>
<dbReference type="PANTHER" id="PTHR43341">
    <property type="entry name" value="AMINO ACID PERMEASE"/>
    <property type="match status" value="1"/>
</dbReference>
<dbReference type="GO" id="GO:0016020">
    <property type="term" value="C:membrane"/>
    <property type="evidence" value="ECO:0007669"/>
    <property type="project" value="UniProtKB-SubCell"/>
</dbReference>
<proteinExistence type="predicted"/>
<dbReference type="GO" id="GO:0015171">
    <property type="term" value="F:amino acid transmembrane transporter activity"/>
    <property type="evidence" value="ECO:0007669"/>
    <property type="project" value="TreeGrafter"/>
</dbReference>
<evidence type="ECO:0000256" key="6">
    <source>
        <dbReference type="ARBA" id="ARBA00023136"/>
    </source>
</evidence>
<feature type="transmembrane region" description="Helical" evidence="8">
    <location>
        <begin position="419"/>
        <end position="445"/>
    </location>
</feature>
<dbReference type="FunFam" id="1.20.1740.10:FF:000001">
    <property type="entry name" value="Amino acid permease"/>
    <property type="match status" value="1"/>
</dbReference>
<evidence type="ECO:0000256" key="3">
    <source>
        <dbReference type="ARBA" id="ARBA00022692"/>
    </source>
</evidence>
<accession>A0AAF0JFT2</accession>
<feature type="transmembrane region" description="Helical" evidence="8">
    <location>
        <begin position="104"/>
        <end position="127"/>
    </location>
</feature>
<dbReference type="Gene3D" id="1.20.1740.10">
    <property type="entry name" value="Amino acid/polyamine transporter I"/>
    <property type="match status" value="1"/>
</dbReference>
<feature type="transmembrane region" description="Helical" evidence="8">
    <location>
        <begin position="348"/>
        <end position="373"/>
    </location>
</feature>
<name>A0AAF0JFT2_9BASI</name>
<gene>
    <name evidence="10" type="ORF">MPSI1_003384</name>
</gene>
<feature type="region of interest" description="Disordered" evidence="7">
    <location>
        <begin position="1"/>
        <end position="43"/>
    </location>
</feature>
<sequence length="573" mass="63270">MERPEKNADHFEARTSESSVEALRKVRTDFSQSDEEANRHGPEDAVLDIVAERHTAKDTHGLKRSLHSRHLRFLALGGGIGTGLFIGTGNILSSGGPGSMMINFILLGVMMVCVIFAVSELVSIFPIPNAYTIVIARFIDPSFGFAIGLNYLLTWLVILPVELTAITIIIGFWVDDSVVPKGAWIAIVLVLVFTINLFGTRTFGEVEFFATCVKMAALLGFIICGVVIVCGGTPSDRYLGAETWHNPGAFANGFKGFCSVFVFAAFSFGGSELVGMAAAEAADPRRHLPRACKMVAWRVAIFFVVALFVMSLIVPYNDNRLLGASSNPRASPFVIALEIGQIRVLPHIFNAAILTSVTSMSNSAVYAASRLLVGMAQKQFLPSIFAYTDQRGRPLPALGLVFLFGLLAFLIYSASEGEIFSWLVGISGLSTIFMWGSVCAAHLRFRRAWKQQGHSLDELPWTSPFGVWGSWFGLLLNILLLAGNFYYAAFPIGEGQMTPQQRAHDFFENMISAVVVLFSFLVHKILTRSKYVRTLQMDLDTDRRMPLSAQDLQHERQTAQSLPRWRRLLNLFF</sequence>
<keyword evidence="5 8" id="KW-1133">Transmembrane helix</keyword>
<evidence type="ECO:0000259" key="9">
    <source>
        <dbReference type="Pfam" id="PF00324"/>
    </source>
</evidence>
<evidence type="ECO:0000256" key="4">
    <source>
        <dbReference type="ARBA" id="ARBA00022970"/>
    </source>
</evidence>
<evidence type="ECO:0000256" key="2">
    <source>
        <dbReference type="ARBA" id="ARBA00022448"/>
    </source>
</evidence>
<feature type="transmembrane region" description="Helical" evidence="8">
    <location>
        <begin position="184"/>
        <end position="203"/>
    </location>
</feature>
<dbReference type="InterPro" id="IPR050524">
    <property type="entry name" value="APC_YAT"/>
</dbReference>
<keyword evidence="2" id="KW-0813">Transport</keyword>
<protein>
    <recommendedName>
        <fullName evidence="9">Amino acid permease/ SLC12A domain-containing protein</fullName>
    </recommendedName>
</protein>
<feature type="transmembrane region" description="Helical" evidence="8">
    <location>
        <begin position="509"/>
        <end position="527"/>
    </location>
</feature>
<dbReference type="AlphaFoldDB" id="A0AAF0JFT2"/>
<dbReference type="Proteomes" id="UP001214628">
    <property type="component" value="Chromosome 5"/>
</dbReference>
<feature type="domain" description="Amino acid permease/ SLC12A" evidence="9">
    <location>
        <begin position="70"/>
        <end position="531"/>
    </location>
</feature>
<comment type="subcellular location">
    <subcellularLocation>
        <location evidence="1">Membrane</location>
        <topology evidence="1">Multi-pass membrane protein</topology>
    </subcellularLocation>
</comment>
<feature type="transmembrane region" description="Helical" evidence="8">
    <location>
        <begin position="295"/>
        <end position="316"/>
    </location>
</feature>